<evidence type="ECO:0000256" key="3">
    <source>
        <dbReference type="ARBA" id="ARBA00022527"/>
    </source>
</evidence>
<evidence type="ECO:0000256" key="2">
    <source>
        <dbReference type="ARBA" id="ARBA00012513"/>
    </source>
</evidence>
<dbReference type="OrthoDB" id="9984829at2759"/>
<keyword evidence="7 10" id="KW-0067">ATP-binding</keyword>
<dbReference type="EMBL" id="JABFDY010000010">
    <property type="protein sequence ID" value="KAF7702323.1"/>
    <property type="molecule type" value="Genomic_DNA"/>
</dbReference>
<dbReference type="GO" id="GO:0007346">
    <property type="term" value="P:regulation of mitotic cell cycle"/>
    <property type="evidence" value="ECO:0007669"/>
    <property type="project" value="TreeGrafter"/>
</dbReference>
<dbReference type="InterPro" id="IPR000719">
    <property type="entry name" value="Prot_kinase_dom"/>
</dbReference>
<comment type="catalytic activity">
    <reaction evidence="9">
        <text>L-seryl-[protein] + ATP = O-phospho-L-seryl-[protein] + ADP + H(+)</text>
        <dbReference type="Rhea" id="RHEA:17989"/>
        <dbReference type="Rhea" id="RHEA-COMP:9863"/>
        <dbReference type="Rhea" id="RHEA-COMP:11604"/>
        <dbReference type="ChEBI" id="CHEBI:15378"/>
        <dbReference type="ChEBI" id="CHEBI:29999"/>
        <dbReference type="ChEBI" id="CHEBI:30616"/>
        <dbReference type="ChEBI" id="CHEBI:83421"/>
        <dbReference type="ChEBI" id="CHEBI:456216"/>
        <dbReference type="EC" id="2.7.11.1"/>
    </reaction>
</comment>
<reference evidence="14" key="1">
    <citation type="submission" date="2020-08" db="EMBL/GenBank/DDBJ databases">
        <title>Chromosome-level assembly of Southern catfish (Silurus meridionalis) provides insights into visual adaptation to the nocturnal and benthic lifestyles.</title>
        <authorList>
            <person name="Zhang Y."/>
            <person name="Wang D."/>
            <person name="Peng Z."/>
        </authorList>
    </citation>
    <scope>NUCLEOTIDE SEQUENCE</scope>
    <source>
        <strain evidence="14">SWU-2019-XX</strain>
        <tissue evidence="14">Muscle</tissue>
    </source>
</reference>
<dbReference type="AlphaFoldDB" id="A0A8T0B7H9"/>
<name>A0A8T0B7H9_SILME</name>
<dbReference type="InterPro" id="IPR017441">
    <property type="entry name" value="Protein_kinase_ATP_BS"/>
</dbReference>
<dbReference type="GO" id="GO:0004674">
    <property type="term" value="F:protein serine/threonine kinase activity"/>
    <property type="evidence" value="ECO:0007669"/>
    <property type="project" value="UniProtKB-KW"/>
</dbReference>
<sequence>MEMETEMIDCNTDNEPELQPKEKLVEKQRTGTEEKEEKPEQEQPLDEVEDKEIDENKLMNIVRGVRQNTTDGLYNFTLGKKLGNGTFGCIYAAVRKSDGKQVALKIFLKNKYTLYITPPGDTRRLPAEVALLELVCKPPRCPYVIELLEWFELRRAFILVLERPDPCVDLFDHMETTYMSESEIRLVMKQIVLAACHCRERGVLHRDIKSENILFNPHTCEVKLIDFGCGDLHKDTIYKTYSGTQLYIPPEVYIDNGYKADSSTVWGLGILLYSLIYKQYPFSGKEEIVKGHVYYPFELSKASIDLISWCLERNPNNRPTLNQILEHHWFQDLYAGSLCLLPSSADVNSVLLYSSSSFGCFL</sequence>
<feature type="compositionally biased region" description="Basic and acidic residues" evidence="12">
    <location>
        <begin position="18"/>
        <end position="41"/>
    </location>
</feature>
<dbReference type="PANTHER" id="PTHR22984">
    <property type="entry name" value="SERINE/THREONINE-PROTEIN KINASE PIM"/>
    <property type="match status" value="1"/>
</dbReference>
<dbReference type="PROSITE" id="PS50011">
    <property type="entry name" value="PROTEIN_KINASE_DOM"/>
    <property type="match status" value="1"/>
</dbReference>
<evidence type="ECO:0000259" key="13">
    <source>
        <dbReference type="PROSITE" id="PS50011"/>
    </source>
</evidence>
<keyword evidence="4" id="KW-0808">Transferase</keyword>
<dbReference type="PROSITE" id="PS00108">
    <property type="entry name" value="PROTEIN_KINASE_ST"/>
    <property type="match status" value="1"/>
</dbReference>
<dbReference type="SMART" id="SM00220">
    <property type="entry name" value="S_TKc"/>
    <property type="match status" value="1"/>
</dbReference>
<evidence type="ECO:0000256" key="10">
    <source>
        <dbReference type="PROSITE-ProRule" id="PRU10141"/>
    </source>
</evidence>
<keyword evidence="3 11" id="KW-0723">Serine/threonine-protein kinase</keyword>
<feature type="binding site" evidence="10">
    <location>
        <position position="105"/>
    </location>
    <ligand>
        <name>ATP</name>
        <dbReference type="ChEBI" id="CHEBI:30616"/>
    </ligand>
</feature>
<dbReference type="SUPFAM" id="SSF56112">
    <property type="entry name" value="Protein kinase-like (PK-like)"/>
    <property type="match status" value="1"/>
</dbReference>
<comment type="caution">
    <text evidence="14">The sequence shown here is derived from an EMBL/GenBank/DDBJ whole genome shotgun (WGS) entry which is preliminary data.</text>
</comment>
<evidence type="ECO:0000256" key="9">
    <source>
        <dbReference type="ARBA" id="ARBA00048679"/>
    </source>
</evidence>
<dbReference type="Pfam" id="PF00069">
    <property type="entry name" value="Pkinase"/>
    <property type="match status" value="1"/>
</dbReference>
<dbReference type="GO" id="GO:0005524">
    <property type="term" value="F:ATP binding"/>
    <property type="evidence" value="ECO:0007669"/>
    <property type="project" value="UniProtKB-UniRule"/>
</dbReference>
<evidence type="ECO:0000256" key="6">
    <source>
        <dbReference type="ARBA" id="ARBA00022777"/>
    </source>
</evidence>
<dbReference type="PANTHER" id="PTHR22984:SF11">
    <property type="entry name" value="AURORA KINASE-RELATED"/>
    <property type="match status" value="1"/>
</dbReference>
<dbReference type="PROSITE" id="PS00107">
    <property type="entry name" value="PROTEIN_KINASE_ATP"/>
    <property type="match status" value="1"/>
</dbReference>
<dbReference type="Gene3D" id="3.30.200.20">
    <property type="entry name" value="Phosphorylase Kinase, domain 1"/>
    <property type="match status" value="1"/>
</dbReference>
<proteinExistence type="inferred from homology"/>
<comment type="similarity">
    <text evidence="1">Belongs to the protein kinase superfamily. CAMK Ser/Thr protein kinase family. PIM subfamily.</text>
</comment>
<evidence type="ECO:0000313" key="14">
    <source>
        <dbReference type="EMBL" id="KAF7702323.1"/>
    </source>
</evidence>
<evidence type="ECO:0000256" key="4">
    <source>
        <dbReference type="ARBA" id="ARBA00022679"/>
    </source>
</evidence>
<evidence type="ECO:0000256" key="8">
    <source>
        <dbReference type="ARBA" id="ARBA00047899"/>
    </source>
</evidence>
<accession>A0A8T0B7H9</accession>
<dbReference type="InterPro" id="IPR051138">
    <property type="entry name" value="PIM_Ser/Thr_kinase"/>
</dbReference>
<evidence type="ECO:0000256" key="12">
    <source>
        <dbReference type="SAM" id="MobiDB-lite"/>
    </source>
</evidence>
<dbReference type="GO" id="GO:0043066">
    <property type="term" value="P:negative regulation of apoptotic process"/>
    <property type="evidence" value="ECO:0007669"/>
    <property type="project" value="TreeGrafter"/>
</dbReference>
<gene>
    <name evidence="14" type="ORF">HF521_001606</name>
</gene>
<dbReference type="GO" id="GO:0005737">
    <property type="term" value="C:cytoplasm"/>
    <property type="evidence" value="ECO:0007669"/>
    <property type="project" value="TreeGrafter"/>
</dbReference>
<keyword evidence="5 10" id="KW-0547">Nucleotide-binding</keyword>
<comment type="catalytic activity">
    <reaction evidence="8">
        <text>L-threonyl-[protein] + ATP = O-phospho-L-threonyl-[protein] + ADP + H(+)</text>
        <dbReference type="Rhea" id="RHEA:46608"/>
        <dbReference type="Rhea" id="RHEA-COMP:11060"/>
        <dbReference type="Rhea" id="RHEA-COMP:11605"/>
        <dbReference type="ChEBI" id="CHEBI:15378"/>
        <dbReference type="ChEBI" id="CHEBI:30013"/>
        <dbReference type="ChEBI" id="CHEBI:30616"/>
        <dbReference type="ChEBI" id="CHEBI:61977"/>
        <dbReference type="ChEBI" id="CHEBI:456216"/>
        <dbReference type="EC" id="2.7.11.1"/>
    </reaction>
</comment>
<protein>
    <recommendedName>
        <fullName evidence="2">non-specific serine/threonine protein kinase</fullName>
        <ecNumber evidence="2">2.7.11.1</ecNumber>
    </recommendedName>
</protein>
<keyword evidence="15" id="KW-1185">Reference proteome</keyword>
<evidence type="ECO:0000256" key="5">
    <source>
        <dbReference type="ARBA" id="ARBA00022741"/>
    </source>
</evidence>
<organism evidence="14 15">
    <name type="scientific">Silurus meridionalis</name>
    <name type="common">Southern catfish</name>
    <name type="synonym">Silurus soldatovi meridionalis</name>
    <dbReference type="NCBI Taxonomy" id="175797"/>
    <lineage>
        <taxon>Eukaryota</taxon>
        <taxon>Metazoa</taxon>
        <taxon>Chordata</taxon>
        <taxon>Craniata</taxon>
        <taxon>Vertebrata</taxon>
        <taxon>Euteleostomi</taxon>
        <taxon>Actinopterygii</taxon>
        <taxon>Neopterygii</taxon>
        <taxon>Teleostei</taxon>
        <taxon>Ostariophysi</taxon>
        <taxon>Siluriformes</taxon>
        <taxon>Siluridae</taxon>
        <taxon>Silurus</taxon>
    </lineage>
</organism>
<dbReference type="InterPro" id="IPR008271">
    <property type="entry name" value="Ser/Thr_kinase_AS"/>
</dbReference>
<feature type="region of interest" description="Disordered" evidence="12">
    <location>
        <begin position="1"/>
        <end position="51"/>
    </location>
</feature>
<feature type="domain" description="Protein kinase" evidence="13">
    <location>
        <begin position="76"/>
        <end position="330"/>
    </location>
</feature>
<dbReference type="Proteomes" id="UP000606274">
    <property type="component" value="Unassembled WGS sequence"/>
</dbReference>
<evidence type="ECO:0000313" key="15">
    <source>
        <dbReference type="Proteomes" id="UP000606274"/>
    </source>
</evidence>
<dbReference type="InterPro" id="IPR011009">
    <property type="entry name" value="Kinase-like_dom_sf"/>
</dbReference>
<evidence type="ECO:0000256" key="11">
    <source>
        <dbReference type="RuleBase" id="RU000304"/>
    </source>
</evidence>
<dbReference type="EC" id="2.7.11.1" evidence="2"/>
<feature type="compositionally biased region" description="Acidic residues" evidence="12">
    <location>
        <begin position="1"/>
        <end position="16"/>
    </location>
</feature>
<dbReference type="Gene3D" id="1.10.510.10">
    <property type="entry name" value="Transferase(Phosphotransferase) domain 1"/>
    <property type="match status" value="1"/>
</dbReference>
<evidence type="ECO:0000256" key="1">
    <source>
        <dbReference type="ARBA" id="ARBA00005505"/>
    </source>
</evidence>
<keyword evidence="6" id="KW-0418">Kinase</keyword>
<evidence type="ECO:0000256" key="7">
    <source>
        <dbReference type="ARBA" id="ARBA00022840"/>
    </source>
</evidence>